<gene>
    <name evidence="2" type="ORF">UCDDA912_g04483</name>
</gene>
<reference evidence="2 3" key="2">
    <citation type="submission" date="2015-05" db="EMBL/GenBank/DDBJ databases">
        <authorList>
            <person name="Morales-Cruz A."/>
            <person name="Amrine K.C."/>
            <person name="Cantu D."/>
        </authorList>
    </citation>
    <scope>NUCLEOTIDE SEQUENCE [LARGE SCALE GENOMIC DNA]</scope>
    <source>
        <strain evidence="2">DA912</strain>
    </source>
</reference>
<keyword evidence="1" id="KW-0472">Membrane</keyword>
<dbReference type="AlphaFoldDB" id="A0A0G2FMD9"/>
<feature type="transmembrane region" description="Helical" evidence="1">
    <location>
        <begin position="17"/>
        <end position="35"/>
    </location>
</feature>
<organism evidence="2 3">
    <name type="scientific">Diaporthe ampelina</name>
    <dbReference type="NCBI Taxonomy" id="1214573"/>
    <lineage>
        <taxon>Eukaryota</taxon>
        <taxon>Fungi</taxon>
        <taxon>Dikarya</taxon>
        <taxon>Ascomycota</taxon>
        <taxon>Pezizomycotina</taxon>
        <taxon>Sordariomycetes</taxon>
        <taxon>Sordariomycetidae</taxon>
        <taxon>Diaporthales</taxon>
        <taxon>Diaporthaceae</taxon>
        <taxon>Diaporthe</taxon>
    </lineage>
</organism>
<evidence type="ECO:0000256" key="1">
    <source>
        <dbReference type="SAM" id="Phobius"/>
    </source>
</evidence>
<dbReference type="EMBL" id="LCUC01000155">
    <property type="protein sequence ID" value="KKY35522.1"/>
    <property type="molecule type" value="Genomic_DNA"/>
</dbReference>
<sequence length="160" mass="18033">MTLPENSPRLLSALNPVLAYSLGTGMLLLGLYCFLRPRQEYRRFGLPLEHAQPDTKTRRHSPLIFLKGTRETTYGLALILLQYQGNVNAVTTMAAVISLAGLADGLVVWLNGGQELRHKTFGHWFASVVLGCWAAWRAHQGWENPEERQWPEGPIHIWST</sequence>
<dbReference type="Pfam" id="PF14087">
    <property type="entry name" value="DUF4267"/>
    <property type="match status" value="1"/>
</dbReference>
<evidence type="ECO:0000313" key="2">
    <source>
        <dbReference type="EMBL" id="KKY35522.1"/>
    </source>
</evidence>
<reference evidence="2 3" key="1">
    <citation type="submission" date="2015-05" db="EMBL/GenBank/DDBJ databases">
        <title>Distinctive expansion of gene families associated with plant cell wall degradation and secondary metabolism in the genomes of grapevine trunk pathogens.</title>
        <authorList>
            <person name="Lawrence D.P."/>
            <person name="Travadon R."/>
            <person name="Rolshausen P.E."/>
            <person name="Baumgartner K."/>
        </authorList>
    </citation>
    <scope>NUCLEOTIDE SEQUENCE [LARGE SCALE GENOMIC DNA]</scope>
    <source>
        <strain evidence="2">DA912</strain>
    </source>
</reference>
<dbReference type="InterPro" id="IPR025363">
    <property type="entry name" value="DUF4267"/>
</dbReference>
<name>A0A0G2FMD9_9PEZI</name>
<dbReference type="OrthoDB" id="5070419at2759"/>
<evidence type="ECO:0000313" key="3">
    <source>
        <dbReference type="Proteomes" id="UP000034680"/>
    </source>
</evidence>
<dbReference type="STRING" id="1214573.A0A0G2FMD9"/>
<keyword evidence="1" id="KW-1133">Transmembrane helix</keyword>
<accession>A0A0G2FMD9</accession>
<evidence type="ECO:0008006" key="4">
    <source>
        <dbReference type="Google" id="ProtNLM"/>
    </source>
</evidence>
<comment type="caution">
    <text evidence="2">The sequence shown here is derived from an EMBL/GenBank/DDBJ whole genome shotgun (WGS) entry which is preliminary data.</text>
</comment>
<proteinExistence type="predicted"/>
<dbReference type="Proteomes" id="UP000034680">
    <property type="component" value="Unassembled WGS sequence"/>
</dbReference>
<keyword evidence="1" id="KW-0812">Transmembrane</keyword>
<protein>
    <recommendedName>
        <fullName evidence="4">Integral membrane protein</fullName>
    </recommendedName>
</protein>
<keyword evidence="3" id="KW-1185">Reference proteome</keyword>